<protein>
    <recommendedName>
        <fullName evidence="4">No apical meristem-associated C-terminal domain-containing protein</fullName>
    </recommendedName>
</protein>
<dbReference type="Proteomes" id="UP000095767">
    <property type="component" value="Unassembled WGS sequence"/>
</dbReference>
<evidence type="ECO:0000256" key="1">
    <source>
        <dbReference type="SAM" id="MobiDB-lite"/>
    </source>
</evidence>
<organism evidence="2 3">
    <name type="scientific">Dichanthelium oligosanthes</name>
    <dbReference type="NCBI Taxonomy" id="888268"/>
    <lineage>
        <taxon>Eukaryota</taxon>
        <taxon>Viridiplantae</taxon>
        <taxon>Streptophyta</taxon>
        <taxon>Embryophyta</taxon>
        <taxon>Tracheophyta</taxon>
        <taxon>Spermatophyta</taxon>
        <taxon>Magnoliopsida</taxon>
        <taxon>Liliopsida</taxon>
        <taxon>Poales</taxon>
        <taxon>Poaceae</taxon>
        <taxon>PACMAD clade</taxon>
        <taxon>Panicoideae</taxon>
        <taxon>Panicodae</taxon>
        <taxon>Paniceae</taxon>
        <taxon>Dichantheliinae</taxon>
        <taxon>Dichanthelium</taxon>
    </lineage>
</organism>
<dbReference type="EMBL" id="LWDX02026778">
    <property type="protein sequence ID" value="OEL29863.1"/>
    <property type="molecule type" value="Genomic_DNA"/>
</dbReference>
<sequence length="236" mass="26707">MAGSSPQGPWWAPAGIGAFANLEDSDLQAWGSDSHPPGGFVNFLKKNTPNPTQVVSNGSSSQPINVGDGTNDGNCARTEKRLLWTKEEDLRLEPKWNACLERLEELDPENRNFSVEDDVGQYFSLDYTRDERPIGGKQADQACIIELEDELHKFVDAQNIAKEGHKEMLTQRRMSSEKLEAWKLAYLAVKEHKESIMLETYRSLMVQDTTVMSEDVQSEHVRALRCFREKLFGKTD</sequence>
<dbReference type="AlphaFoldDB" id="A0A1E5VXK8"/>
<dbReference type="OrthoDB" id="681184at2759"/>
<gene>
    <name evidence="2" type="ORF">BAE44_0009118</name>
</gene>
<keyword evidence="3" id="KW-1185">Reference proteome</keyword>
<reference evidence="2 3" key="1">
    <citation type="submission" date="2016-09" db="EMBL/GenBank/DDBJ databases">
        <title>The draft genome of Dichanthelium oligosanthes: A C3 panicoid grass species.</title>
        <authorList>
            <person name="Studer A.J."/>
            <person name="Schnable J.C."/>
            <person name="Brutnell T.P."/>
        </authorList>
    </citation>
    <scope>NUCLEOTIDE SEQUENCE [LARGE SCALE GENOMIC DNA]</scope>
    <source>
        <strain evidence="3">cv. Kellogg 1175</strain>
        <tissue evidence="2">Leaf</tissue>
    </source>
</reference>
<comment type="caution">
    <text evidence="2">The sequence shown here is derived from an EMBL/GenBank/DDBJ whole genome shotgun (WGS) entry which is preliminary data.</text>
</comment>
<evidence type="ECO:0000313" key="2">
    <source>
        <dbReference type="EMBL" id="OEL29863.1"/>
    </source>
</evidence>
<accession>A0A1E5VXK8</accession>
<feature type="region of interest" description="Disordered" evidence="1">
    <location>
        <begin position="52"/>
        <end position="72"/>
    </location>
</feature>
<dbReference type="PANTHER" id="PTHR45224:SF16">
    <property type="entry name" value="OS01G0527900 PROTEIN"/>
    <property type="match status" value="1"/>
</dbReference>
<name>A0A1E5VXK8_9POAL</name>
<feature type="compositionally biased region" description="Polar residues" evidence="1">
    <location>
        <begin position="52"/>
        <end position="64"/>
    </location>
</feature>
<dbReference type="PANTHER" id="PTHR45224">
    <property type="entry name" value="OS01G0527900 PROTEIN-RELATED"/>
    <property type="match status" value="1"/>
</dbReference>
<evidence type="ECO:0008006" key="4">
    <source>
        <dbReference type="Google" id="ProtNLM"/>
    </source>
</evidence>
<evidence type="ECO:0000313" key="3">
    <source>
        <dbReference type="Proteomes" id="UP000095767"/>
    </source>
</evidence>
<proteinExistence type="predicted"/>